<dbReference type="dictyBase" id="DDB_G0267914"/>
<sequence length="517" mass="57571">MKIISFLFFIIYLNKCFSYEYLSTTSSSECKQYVSSISEVNPFESNAKVQIVGEFCLYNTTGVQISMTLSGSNIIYSCDDPTIDPLSQIISCTINFGLDKNQSTTFNFNQFNTVFIKTPIPIPDDSDSDSSSSGSSSTLSISPVRVLGSNTYLYTNQSCPGKCKDHGVCSIGSTCLCNEGYASFDCSHKITNDALSLPVGIDYSTFAMVTRNDIFNIKLQSVLTSSSSSSSSSTYQQQDIIDSNIIDKNETSNGLSFSTIVNENSWLNTIKYMANYSKNSNSTLNKFINYHGAYLPISSVSSQILIEPTINTQYLLNNGNGNGTTFEMILQIENSNNDMYSVSWEISDTNNSILFNNKKTNSLILFSLSDIYCFNQSIVPNHAHLRLLSNDEILKLLNHSSTDTTSTESTYSVDSVYLSIVIPQQQQQLNNSTGTYQVQFAINAYNYSTLKFPEWAIALIIVGAVASFAFVLFILVLIIRKKRQLKNLSVNNSEENNNHHHHHHNNKNNDESKPLLH</sequence>
<dbReference type="KEGG" id="ddi:DDB_G0267914"/>
<feature type="chain" id="PRO_5004250266" description="EGF-like domain-containing protein" evidence="3">
    <location>
        <begin position="19"/>
        <end position="517"/>
    </location>
</feature>
<dbReference type="PROSITE" id="PS01186">
    <property type="entry name" value="EGF_2"/>
    <property type="match status" value="1"/>
</dbReference>
<evidence type="ECO:0000313" key="5">
    <source>
        <dbReference type="EMBL" id="EAL73410.1"/>
    </source>
</evidence>
<dbReference type="InterPro" id="IPR000742">
    <property type="entry name" value="EGF"/>
</dbReference>
<evidence type="ECO:0000256" key="3">
    <source>
        <dbReference type="SAM" id="SignalP"/>
    </source>
</evidence>
<feature type="compositionally biased region" description="Basic and acidic residues" evidence="1">
    <location>
        <begin position="507"/>
        <end position="517"/>
    </location>
</feature>
<dbReference type="PANTHER" id="PTHR11841">
    <property type="entry name" value="REELIN"/>
    <property type="match status" value="1"/>
</dbReference>
<dbReference type="GeneID" id="8616221"/>
<keyword evidence="3" id="KW-0732">Signal</keyword>
<feature type="domain" description="EGF-like" evidence="4">
    <location>
        <begin position="175"/>
        <end position="186"/>
    </location>
</feature>
<feature type="signal peptide" evidence="3">
    <location>
        <begin position="1"/>
        <end position="18"/>
    </location>
</feature>
<keyword evidence="6" id="KW-1185">Reference proteome</keyword>
<keyword evidence="2" id="KW-0472">Membrane</keyword>
<protein>
    <recommendedName>
        <fullName evidence="4">EGF-like domain-containing protein</fullName>
    </recommendedName>
</protein>
<dbReference type="EMBL" id="AAFI02000003">
    <property type="protein sequence ID" value="EAL73410.1"/>
    <property type="molecule type" value="Genomic_DNA"/>
</dbReference>
<comment type="caution">
    <text evidence="5">The sequence shown here is derived from an EMBL/GenBank/DDBJ whole genome shotgun (WGS) entry which is preliminary data.</text>
</comment>
<dbReference type="HOGENOM" id="CLU_545674_0_0_1"/>
<keyword evidence="2" id="KW-1133">Transmembrane helix</keyword>
<proteinExistence type="predicted"/>
<dbReference type="PANTHER" id="PTHR11841:SF2">
    <property type="entry name" value="REELIN"/>
    <property type="match status" value="1"/>
</dbReference>
<organism evidence="5 6">
    <name type="scientific">Dictyostelium discoideum</name>
    <name type="common">Social amoeba</name>
    <dbReference type="NCBI Taxonomy" id="44689"/>
    <lineage>
        <taxon>Eukaryota</taxon>
        <taxon>Amoebozoa</taxon>
        <taxon>Evosea</taxon>
        <taxon>Eumycetozoa</taxon>
        <taxon>Dictyostelia</taxon>
        <taxon>Dictyosteliales</taxon>
        <taxon>Dictyosteliaceae</taxon>
        <taxon>Dictyostelium</taxon>
    </lineage>
</organism>
<dbReference type="InParanoid" id="Q55FW9"/>
<evidence type="ECO:0000256" key="1">
    <source>
        <dbReference type="SAM" id="MobiDB-lite"/>
    </source>
</evidence>
<evidence type="ECO:0000256" key="2">
    <source>
        <dbReference type="SAM" id="Phobius"/>
    </source>
</evidence>
<reference evidence="5 6" key="1">
    <citation type="journal article" date="2005" name="Nature">
        <title>The genome of the social amoeba Dictyostelium discoideum.</title>
        <authorList>
            <consortium name="The Dictyostelium discoideum Sequencing Consortium"/>
            <person name="Eichinger L."/>
            <person name="Pachebat J.A."/>
            <person name="Glockner G."/>
            <person name="Rajandream M.A."/>
            <person name="Sucgang R."/>
            <person name="Berriman M."/>
            <person name="Song J."/>
            <person name="Olsen R."/>
            <person name="Szafranski K."/>
            <person name="Xu Q."/>
            <person name="Tunggal B."/>
            <person name="Kummerfeld S."/>
            <person name="Madera M."/>
            <person name="Konfortov B.A."/>
            <person name="Rivero F."/>
            <person name="Bankier A.T."/>
            <person name="Lehmann R."/>
            <person name="Hamlin N."/>
            <person name="Davies R."/>
            <person name="Gaudet P."/>
            <person name="Fey P."/>
            <person name="Pilcher K."/>
            <person name="Chen G."/>
            <person name="Saunders D."/>
            <person name="Sodergren E."/>
            <person name="Davis P."/>
            <person name="Kerhornou A."/>
            <person name="Nie X."/>
            <person name="Hall N."/>
            <person name="Anjard C."/>
            <person name="Hemphill L."/>
            <person name="Bason N."/>
            <person name="Farbrother P."/>
            <person name="Desany B."/>
            <person name="Just E."/>
            <person name="Morio T."/>
            <person name="Rost R."/>
            <person name="Churcher C."/>
            <person name="Cooper J."/>
            <person name="Haydock S."/>
            <person name="van Driessche N."/>
            <person name="Cronin A."/>
            <person name="Goodhead I."/>
            <person name="Muzny D."/>
            <person name="Mourier T."/>
            <person name="Pain A."/>
            <person name="Lu M."/>
            <person name="Harper D."/>
            <person name="Lindsay R."/>
            <person name="Hauser H."/>
            <person name="James K."/>
            <person name="Quiles M."/>
            <person name="Madan Babu M."/>
            <person name="Saito T."/>
            <person name="Buchrieser C."/>
            <person name="Wardroper A."/>
            <person name="Felder M."/>
            <person name="Thangavelu M."/>
            <person name="Johnson D."/>
            <person name="Knights A."/>
            <person name="Loulseged H."/>
            <person name="Mungall K."/>
            <person name="Oliver K."/>
            <person name="Price C."/>
            <person name="Quail M.A."/>
            <person name="Urushihara H."/>
            <person name="Hernandez J."/>
            <person name="Rabbinowitsch E."/>
            <person name="Steffen D."/>
            <person name="Sanders M."/>
            <person name="Ma J."/>
            <person name="Kohara Y."/>
            <person name="Sharp S."/>
            <person name="Simmonds M."/>
            <person name="Spiegler S."/>
            <person name="Tivey A."/>
            <person name="Sugano S."/>
            <person name="White B."/>
            <person name="Walker D."/>
            <person name="Woodward J."/>
            <person name="Winckler T."/>
            <person name="Tanaka Y."/>
            <person name="Shaulsky G."/>
            <person name="Schleicher M."/>
            <person name="Weinstock G."/>
            <person name="Rosenthal A."/>
            <person name="Cox E.C."/>
            <person name="Chisholm R.L."/>
            <person name="Gibbs R."/>
            <person name="Loomis W.F."/>
            <person name="Platzer M."/>
            <person name="Kay R.R."/>
            <person name="Williams J."/>
            <person name="Dear P.H."/>
            <person name="Noegel A.A."/>
            <person name="Barrell B."/>
            <person name="Kuspa A."/>
        </authorList>
    </citation>
    <scope>NUCLEOTIDE SEQUENCE [LARGE SCALE GENOMIC DNA]</scope>
    <source>
        <strain evidence="5 6">AX4</strain>
    </source>
</reference>
<evidence type="ECO:0000259" key="4">
    <source>
        <dbReference type="PROSITE" id="PS01186"/>
    </source>
</evidence>
<feature type="transmembrane region" description="Helical" evidence="2">
    <location>
        <begin position="455"/>
        <end position="479"/>
    </location>
</feature>
<keyword evidence="2" id="KW-0812">Transmembrane</keyword>
<dbReference type="eggNOG" id="ENOG502RIHH">
    <property type="taxonomic scope" value="Eukaryota"/>
</dbReference>
<evidence type="ECO:0000313" key="6">
    <source>
        <dbReference type="Proteomes" id="UP000002195"/>
    </source>
</evidence>
<dbReference type="VEuPathDB" id="AmoebaDB:DDB_G0267914"/>
<dbReference type="InterPro" id="IPR034968">
    <property type="entry name" value="Reelin"/>
</dbReference>
<dbReference type="RefSeq" id="XP_647414.1">
    <property type="nucleotide sequence ID" value="XM_642322.1"/>
</dbReference>
<dbReference type="OMA" id="TIKYMAN"/>
<dbReference type="PaxDb" id="44689-DDB0189644"/>
<dbReference type="FunCoup" id="Q55FW9">
    <property type="interactions" value="435"/>
</dbReference>
<gene>
    <name evidence="5" type="ORF">DDB_G0267914</name>
</gene>
<dbReference type="PhylomeDB" id="Q55FW9"/>
<accession>Q55FW9</accession>
<dbReference type="AlphaFoldDB" id="Q55FW9"/>
<dbReference type="Proteomes" id="UP000002195">
    <property type="component" value="Unassembled WGS sequence"/>
</dbReference>
<name>Q55FW9_DICDI</name>
<feature type="region of interest" description="Disordered" evidence="1">
    <location>
        <begin position="492"/>
        <end position="517"/>
    </location>
</feature>
<dbReference type="GO" id="GO:0070325">
    <property type="term" value="F:lipoprotein particle receptor binding"/>
    <property type="evidence" value="ECO:0007669"/>
    <property type="project" value="InterPro"/>
</dbReference>
<dbReference type="Gene3D" id="2.60.120.260">
    <property type="entry name" value="Galactose-binding domain-like"/>
    <property type="match status" value="1"/>
</dbReference>